<dbReference type="AlphaFoldDB" id="S4MCS8"/>
<accession>S4MCS8</accession>
<protein>
    <submittedName>
        <fullName evidence="2">Uncharacterized protein</fullName>
    </submittedName>
</protein>
<name>S4MCS8_9ACTN</name>
<evidence type="ECO:0000313" key="2">
    <source>
        <dbReference type="EMBL" id="EPJ37313.1"/>
    </source>
</evidence>
<organism evidence="2 3">
    <name type="scientific">Streptomyces afghaniensis 772</name>
    <dbReference type="NCBI Taxonomy" id="1283301"/>
    <lineage>
        <taxon>Bacteria</taxon>
        <taxon>Bacillati</taxon>
        <taxon>Actinomycetota</taxon>
        <taxon>Actinomycetes</taxon>
        <taxon>Kitasatosporales</taxon>
        <taxon>Streptomycetaceae</taxon>
        <taxon>Streptomyces</taxon>
    </lineage>
</organism>
<evidence type="ECO:0000256" key="1">
    <source>
        <dbReference type="SAM" id="MobiDB-lite"/>
    </source>
</evidence>
<gene>
    <name evidence="2" type="ORF">STAFG_5624</name>
</gene>
<feature type="region of interest" description="Disordered" evidence="1">
    <location>
        <begin position="1"/>
        <end position="35"/>
    </location>
</feature>
<keyword evidence="3" id="KW-1185">Reference proteome</keyword>
<dbReference type="HOGENOM" id="CLU_3367519_0_0_11"/>
<dbReference type="EMBL" id="AOPY01001509">
    <property type="protein sequence ID" value="EPJ37313.1"/>
    <property type="molecule type" value="Genomic_DNA"/>
</dbReference>
<comment type="caution">
    <text evidence="2">The sequence shown here is derived from an EMBL/GenBank/DDBJ whole genome shotgun (WGS) entry which is preliminary data.</text>
</comment>
<proteinExistence type="predicted"/>
<sequence>MRARAYPGHGSVLHGATFPLSSRSRIPPVGDPINF</sequence>
<reference evidence="2 3" key="1">
    <citation type="submission" date="2013-02" db="EMBL/GenBank/DDBJ databases">
        <title>Draft Genome Sequence of Streptomyces afghaniensis, Which Produces Compounds of the Julimycin B-Complex.</title>
        <authorList>
            <person name="Gruening B.A."/>
            <person name="Praeg A."/>
            <person name="Erxleben A."/>
            <person name="Guenther S."/>
            <person name="Fiedler H.-P."/>
            <person name="Goodfellow M."/>
            <person name="Mueller M."/>
        </authorList>
    </citation>
    <scope>NUCLEOTIDE SEQUENCE [LARGE SCALE GENOMIC DNA]</scope>
    <source>
        <strain evidence="2 3">772</strain>
    </source>
</reference>
<dbReference type="Proteomes" id="UP000015001">
    <property type="component" value="Unassembled WGS sequence"/>
</dbReference>
<evidence type="ECO:0000313" key="3">
    <source>
        <dbReference type="Proteomes" id="UP000015001"/>
    </source>
</evidence>